<dbReference type="SMART" id="SM00487">
    <property type="entry name" value="DEXDc"/>
    <property type="match status" value="1"/>
</dbReference>
<dbReference type="PANTHER" id="PTHR24031">
    <property type="entry name" value="RNA HELICASE"/>
    <property type="match status" value="1"/>
</dbReference>
<evidence type="ECO:0000256" key="4">
    <source>
        <dbReference type="ARBA" id="ARBA00022840"/>
    </source>
</evidence>
<protein>
    <recommendedName>
        <fullName evidence="7">ATP-dependent RNA helicase</fullName>
        <ecNumber evidence="7">3.6.4.13</ecNumber>
    </recommendedName>
</protein>
<evidence type="ECO:0000256" key="2">
    <source>
        <dbReference type="ARBA" id="ARBA00022801"/>
    </source>
</evidence>
<dbReference type="PROSITE" id="PS51192">
    <property type="entry name" value="HELICASE_ATP_BIND_1"/>
    <property type="match status" value="1"/>
</dbReference>
<sequence>MTMDEISLNICTEAPVTSKNKKTPLKNSDYSDGIEETNNDKVPSNKKNKKKGKKSSLFEDHLDIPALELNDEFTQVEESLFSLREFKDCSNIHPYIISALEQLFSITKMTTVQQLSIPPLLAGQDALVRSQTGSGKTLAYAIPILHALQNIKPKIDRTSGVRALIVLPTRELALQTYEWFLKLVRAFARIVPGILIGGEKRKSEKARLRKGINILIGTPGRLIDHVKHTASLNLSQVSWLVLDEADKLLEMGYERDVGSLLESLDNVAEVKRQTVLLSATLTPGVERLAGLALDSPARIDSSNAEENDEALVVPNTLEQIYIIANAKLRLVSLSSFLLHVCQVEGSSKVLVFMATQDMVDYFTEILPRVMDPEVELFKLHGNMSHSDRTEVFKSFRAAKSGVLFSTDVAARGLDMPLVDWIVQYNAPRDPSEYVHRVGRTARAGTKGHSVIFLLPSETQFLQWLANKRIKLKEVSIEKYLGCLSEIEAANNSEKYGGGLEGAITALQHTFENTIQDDDNLHDLARKAYTSWVRFYMSYPKEARTVFDFKMLHLGHHAKSFALTDAPTAIGGRGKNKNGKKGSGKKKSKDGERKKSKPLKLDSQESRTKRLMFSEYDSGLPPIKKQKT</sequence>
<dbReference type="Pfam" id="PF00271">
    <property type="entry name" value="Helicase_C"/>
    <property type="match status" value="1"/>
</dbReference>
<dbReference type="InterPro" id="IPR014001">
    <property type="entry name" value="Helicase_ATP-bd"/>
</dbReference>
<dbReference type="PROSITE" id="PS51194">
    <property type="entry name" value="HELICASE_CTER"/>
    <property type="match status" value="1"/>
</dbReference>
<evidence type="ECO:0000256" key="7">
    <source>
        <dbReference type="RuleBase" id="RU365068"/>
    </source>
</evidence>
<dbReference type="Pfam" id="PF00270">
    <property type="entry name" value="DEAD"/>
    <property type="match status" value="1"/>
</dbReference>
<feature type="domain" description="Helicase C-terminal" evidence="10">
    <location>
        <begin position="316"/>
        <end position="484"/>
    </location>
</feature>
<proteinExistence type="inferred from homology"/>
<keyword evidence="1 6" id="KW-0547">Nucleotide-binding</keyword>
<comment type="function">
    <text evidence="7">RNA helicase.</text>
</comment>
<dbReference type="InterPro" id="IPR001650">
    <property type="entry name" value="Helicase_C-like"/>
</dbReference>
<dbReference type="GO" id="GO:0005524">
    <property type="term" value="F:ATP binding"/>
    <property type="evidence" value="ECO:0007669"/>
    <property type="project" value="UniProtKB-UniRule"/>
</dbReference>
<dbReference type="InterPro" id="IPR000629">
    <property type="entry name" value="RNA-helicase_DEAD-box_CS"/>
</dbReference>
<dbReference type="CDD" id="cd18787">
    <property type="entry name" value="SF2_C_DEAD"/>
    <property type="match status" value="1"/>
</dbReference>
<evidence type="ECO:0000259" key="9">
    <source>
        <dbReference type="PROSITE" id="PS51192"/>
    </source>
</evidence>
<dbReference type="EMBL" id="OV725081">
    <property type="protein sequence ID" value="CAH1402851.1"/>
    <property type="molecule type" value="Genomic_DNA"/>
</dbReference>
<evidence type="ECO:0000256" key="1">
    <source>
        <dbReference type="ARBA" id="ARBA00022741"/>
    </source>
</evidence>
<reference evidence="11" key="1">
    <citation type="submission" date="2022-01" db="EMBL/GenBank/DDBJ databases">
        <authorList>
            <person name="King R."/>
        </authorList>
    </citation>
    <scope>NUCLEOTIDE SEQUENCE</scope>
</reference>
<evidence type="ECO:0000313" key="11">
    <source>
        <dbReference type="EMBL" id="CAH1402851.1"/>
    </source>
</evidence>
<feature type="compositionally biased region" description="Basic and acidic residues" evidence="8">
    <location>
        <begin position="588"/>
        <end position="607"/>
    </location>
</feature>
<dbReference type="GO" id="GO:0016787">
    <property type="term" value="F:hydrolase activity"/>
    <property type="evidence" value="ECO:0007669"/>
    <property type="project" value="UniProtKB-KW"/>
</dbReference>
<dbReference type="SUPFAM" id="SSF52540">
    <property type="entry name" value="P-loop containing nucleoside triphosphate hydrolases"/>
    <property type="match status" value="1"/>
</dbReference>
<evidence type="ECO:0000259" key="10">
    <source>
        <dbReference type="PROSITE" id="PS51194"/>
    </source>
</evidence>
<dbReference type="Proteomes" id="UP001152798">
    <property type="component" value="Chromosome 5"/>
</dbReference>
<dbReference type="PROSITE" id="PS00039">
    <property type="entry name" value="DEAD_ATP_HELICASE"/>
    <property type="match status" value="1"/>
</dbReference>
<comment type="similarity">
    <text evidence="6">Belongs to the DEAD box helicase family.</text>
</comment>
<evidence type="ECO:0000313" key="12">
    <source>
        <dbReference type="Proteomes" id="UP001152798"/>
    </source>
</evidence>
<keyword evidence="4 6" id="KW-0067">ATP-binding</keyword>
<feature type="region of interest" description="Disordered" evidence="8">
    <location>
        <begin position="18"/>
        <end position="54"/>
    </location>
</feature>
<feature type="region of interest" description="Disordered" evidence="8">
    <location>
        <begin position="566"/>
        <end position="627"/>
    </location>
</feature>
<keyword evidence="3 6" id="KW-0347">Helicase</keyword>
<dbReference type="AlphaFoldDB" id="A0A9P0MTK3"/>
<keyword evidence="12" id="KW-1185">Reference proteome</keyword>
<dbReference type="InterPro" id="IPR027417">
    <property type="entry name" value="P-loop_NTPase"/>
</dbReference>
<dbReference type="Gene3D" id="3.40.50.300">
    <property type="entry name" value="P-loop containing nucleotide triphosphate hydrolases"/>
    <property type="match status" value="2"/>
</dbReference>
<gene>
    <name evidence="11" type="ORF">NEZAVI_LOCUS11572</name>
</gene>
<dbReference type="GO" id="GO:0003723">
    <property type="term" value="F:RNA binding"/>
    <property type="evidence" value="ECO:0007669"/>
    <property type="project" value="UniProtKB-UniRule"/>
</dbReference>
<comment type="catalytic activity">
    <reaction evidence="7">
        <text>ATP + H2O = ADP + phosphate + H(+)</text>
        <dbReference type="Rhea" id="RHEA:13065"/>
        <dbReference type="ChEBI" id="CHEBI:15377"/>
        <dbReference type="ChEBI" id="CHEBI:15378"/>
        <dbReference type="ChEBI" id="CHEBI:30616"/>
        <dbReference type="ChEBI" id="CHEBI:43474"/>
        <dbReference type="ChEBI" id="CHEBI:456216"/>
        <dbReference type="EC" id="3.6.4.13"/>
    </reaction>
</comment>
<dbReference type="EC" id="3.6.4.13" evidence="7"/>
<organism evidence="11 12">
    <name type="scientific">Nezara viridula</name>
    <name type="common">Southern green stink bug</name>
    <name type="synonym">Cimex viridulus</name>
    <dbReference type="NCBI Taxonomy" id="85310"/>
    <lineage>
        <taxon>Eukaryota</taxon>
        <taxon>Metazoa</taxon>
        <taxon>Ecdysozoa</taxon>
        <taxon>Arthropoda</taxon>
        <taxon>Hexapoda</taxon>
        <taxon>Insecta</taxon>
        <taxon>Pterygota</taxon>
        <taxon>Neoptera</taxon>
        <taxon>Paraneoptera</taxon>
        <taxon>Hemiptera</taxon>
        <taxon>Heteroptera</taxon>
        <taxon>Panheteroptera</taxon>
        <taxon>Pentatomomorpha</taxon>
        <taxon>Pentatomoidea</taxon>
        <taxon>Pentatomidae</taxon>
        <taxon>Pentatominae</taxon>
        <taxon>Nezara</taxon>
    </lineage>
</organism>
<dbReference type="CDD" id="cd17949">
    <property type="entry name" value="DEADc_DDX31"/>
    <property type="match status" value="1"/>
</dbReference>
<evidence type="ECO:0000256" key="5">
    <source>
        <dbReference type="ARBA" id="ARBA00022884"/>
    </source>
</evidence>
<feature type="domain" description="Helicase ATP-binding" evidence="9">
    <location>
        <begin position="117"/>
        <end position="299"/>
    </location>
</feature>
<dbReference type="Pfam" id="PF13959">
    <property type="entry name" value="CTE_SPB4"/>
    <property type="match status" value="1"/>
</dbReference>
<dbReference type="InterPro" id="IPR025313">
    <property type="entry name" value="SPB4-like_CTE"/>
</dbReference>
<keyword evidence="2 6" id="KW-0378">Hydrolase</keyword>
<evidence type="ECO:0000256" key="3">
    <source>
        <dbReference type="ARBA" id="ARBA00022806"/>
    </source>
</evidence>
<comment type="domain">
    <text evidence="7">The Q motif is unique to and characteristic of the DEAD box family of RNA helicases and controls ATP binding and hydrolysis.</text>
</comment>
<name>A0A9P0MTK3_NEZVI</name>
<dbReference type="SMART" id="SM01178">
    <property type="entry name" value="DUF4217"/>
    <property type="match status" value="1"/>
</dbReference>
<keyword evidence="5 7" id="KW-0694">RNA-binding</keyword>
<evidence type="ECO:0000256" key="6">
    <source>
        <dbReference type="RuleBase" id="RU000492"/>
    </source>
</evidence>
<dbReference type="OrthoDB" id="422663at2759"/>
<accession>A0A9P0MTK3</accession>
<dbReference type="InterPro" id="IPR011545">
    <property type="entry name" value="DEAD/DEAH_box_helicase_dom"/>
</dbReference>
<evidence type="ECO:0000256" key="8">
    <source>
        <dbReference type="SAM" id="MobiDB-lite"/>
    </source>
</evidence>
<dbReference type="GO" id="GO:0003724">
    <property type="term" value="F:RNA helicase activity"/>
    <property type="evidence" value="ECO:0007669"/>
    <property type="project" value="UniProtKB-EC"/>
</dbReference>
<dbReference type="SMART" id="SM00490">
    <property type="entry name" value="HELICc"/>
    <property type="match status" value="1"/>
</dbReference>
<feature type="compositionally biased region" description="Basic residues" evidence="8">
    <location>
        <begin position="44"/>
        <end position="54"/>
    </location>
</feature>
<feature type="compositionally biased region" description="Basic residues" evidence="8">
    <location>
        <begin position="573"/>
        <end position="587"/>
    </location>
</feature>